<dbReference type="Pfam" id="PF03372">
    <property type="entry name" value="Exo_endo_phos"/>
    <property type="match status" value="1"/>
</dbReference>
<dbReference type="SUPFAM" id="SSF56219">
    <property type="entry name" value="DNase I-like"/>
    <property type="match status" value="1"/>
</dbReference>
<dbReference type="InterPro" id="IPR005135">
    <property type="entry name" value="Endo/exonuclease/phosphatase"/>
</dbReference>
<reference evidence="2 3" key="1">
    <citation type="submission" date="2016-10" db="EMBL/GenBank/DDBJ databases">
        <authorList>
            <person name="de Groot N.N."/>
        </authorList>
    </citation>
    <scope>NUCLEOTIDE SEQUENCE [LARGE SCALE GENOMIC DNA]</scope>
    <source>
        <strain evidence="2 3">DSM 27842</strain>
    </source>
</reference>
<gene>
    <name evidence="2" type="ORF">SAMN04490248_102293</name>
</gene>
<dbReference type="GO" id="GO:0004527">
    <property type="term" value="F:exonuclease activity"/>
    <property type="evidence" value="ECO:0007669"/>
    <property type="project" value="UniProtKB-KW"/>
</dbReference>
<dbReference type="Gene3D" id="3.60.10.10">
    <property type="entry name" value="Endonuclease/exonuclease/phosphatase"/>
    <property type="match status" value="1"/>
</dbReference>
<keyword evidence="2" id="KW-0269">Exonuclease</keyword>
<dbReference type="AlphaFoldDB" id="A0A1H8MWJ2"/>
<keyword evidence="3" id="KW-1185">Reference proteome</keyword>
<dbReference type="EMBL" id="FODS01000002">
    <property type="protein sequence ID" value="SEO21640.1"/>
    <property type="molecule type" value="Genomic_DNA"/>
</dbReference>
<organism evidence="2 3">
    <name type="scientific">Salinihabitans flavidus</name>
    <dbReference type="NCBI Taxonomy" id="569882"/>
    <lineage>
        <taxon>Bacteria</taxon>
        <taxon>Pseudomonadati</taxon>
        <taxon>Pseudomonadota</taxon>
        <taxon>Alphaproteobacteria</taxon>
        <taxon>Rhodobacterales</taxon>
        <taxon>Roseobacteraceae</taxon>
        <taxon>Salinihabitans</taxon>
    </lineage>
</organism>
<dbReference type="RefSeq" id="WP_342741841.1">
    <property type="nucleotide sequence ID" value="NZ_FODS01000002.1"/>
</dbReference>
<dbReference type="STRING" id="569882.SAMN04490248_102293"/>
<protein>
    <submittedName>
        <fullName evidence="2">Endonuclease/Exonuclease/phosphatase family protein</fullName>
    </submittedName>
</protein>
<evidence type="ECO:0000313" key="2">
    <source>
        <dbReference type="EMBL" id="SEO21640.1"/>
    </source>
</evidence>
<dbReference type="InterPro" id="IPR036691">
    <property type="entry name" value="Endo/exonu/phosph_ase_sf"/>
</dbReference>
<proteinExistence type="predicted"/>
<dbReference type="Proteomes" id="UP000198893">
    <property type="component" value="Unassembled WGS sequence"/>
</dbReference>
<name>A0A1H8MWJ2_9RHOB</name>
<feature type="domain" description="Endonuclease/exonuclease/phosphatase" evidence="1">
    <location>
        <begin position="6"/>
        <end position="283"/>
    </location>
</feature>
<keyword evidence="2" id="KW-0540">Nuclease</keyword>
<keyword evidence="2" id="KW-0255">Endonuclease</keyword>
<sequence>MLRDLLRGDVQGRAVARVVAGAAPDVLVLQGVDFDHDLHGLRALRDVITEAGLHYSHLFALRPNSGMASGHDLDGNGRLGEAADAQGYGKFAGEGGLAILSRHPVREGGVVDFSAMLWRDLPGARLPVSVAGPFPSQGAQAVQRLSSVGHWAVPVAVPGGEVTILAFHATTPVFDGPEDRNGLRNADELRFWLRYLDGALNVPPPGGRFVVMGVANNDPRRGEGRKGAIRALVTDPRLQDPLAGRDTVDWPPPGPGRRRADVILPSADWRVMGAGVVWPAPGEALHDAAGAASRHRLIWVDLDG</sequence>
<keyword evidence="2" id="KW-0378">Hydrolase</keyword>
<evidence type="ECO:0000313" key="3">
    <source>
        <dbReference type="Proteomes" id="UP000198893"/>
    </source>
</evidence>
<accession>A0A1H8MWJ2</accession>
<dbReference type="GO" id="GO:0004519">
    <property type="term" value="F:endonuclease activity"/>
    <property type="evidence" value="ECO:0007669"/>
    <property type="project" value="UniProtKB-KW"/>
</dbReference>
<evidence type="ECO:0000259" key="1">
    <source>
        <dbReference type="Pfam" id="PF03372"/>
    </source>
</evidence>